<proteinExistence type="predicted"/>
<feature type="compositionally biased region" description="Polar residues" evidence="1">
    <location>
        <begin position="12"/>
        <end position="26"/>
    </location>
</feature>
<reference evidence="2 3" key="1">
    <citation type="journal article" date="2021" name="Sci. Rep.">
        <title>The genome of the diatom Chaetoceros tenuissimus carries an ancient integrated fragment of an extant virus.</title>
        <authorList>
            <person name="Hongo Y."/>
            <person name="Kimura K."/>
            <person name="Takaki Y."/>
            <person name="Yoshida Y."/>
            <person name="Baba S."/>
            <person name="Kobayashi G."/>
            <person name="Nagasaki K."/>
            <person name="Hano T."/>
            <person name="Tomaru Y."/>
        </authorList>
    </citation>
    <scope>NUCLEOTIDE SEQUENCE [LARGE SCALE GENOMIC DNA]</scope>
    <source>
        <strain evidence="2 3">NIES-3715</strain>
    </source>
</reference>
<dbReference type="AlphaFoldDB" id="A0AAD3CU72"/>
<sequence length="74" mass="8596">MYEESNRDETSSKTVDSDTLNLLTNTSEQSPKNILYILKGITSRITEFFTQEILTELDRNHDYTKKHNKSSPNN</sequence>
<evidence type="ECO:0000256" key="1">
    <source>
        <dbReference type="SAM" id="MobiDB-lite"/>
    </source>
</evidence>
<comment type="caution">
    <text evidence="2">The sequence shown here is derived from an EMBL/GenBank/DDBJ whole genome shotgun (WGS) entry which is preliminary data.</text>
</comment>
<accession>A0AAD3CU72</accession>
<dbReference type="EMBL" id="BLLK01000045">
    <property type="protein sequence ID" value="GFH52331.1"/>
    <property type="molecule type" value="Genomic_DNA"/>
</dbReference>
<dbReference type="Proteomes" id="UP001054902">
    <property type="component" value="Unassembled WGS sequence"/>
</dbReference>
<evidence type="ECO:0000313" key="3">
    <source>
        <dbReference type="Proteomes" id="UP001054902"/>
    </source>
</evidence>
<organism evidence="2 3">
    <name type="scientific">Chaetoceros tenuissimus</name>
    <dbReference type="NCBI Taxonomy" id="426638"/>
    <lineage>
        <taxon>Eukaryota</taxon>
        <taxon>Sar</taxon>
        <taxon>Stramenopiles</taxon>
        <taxon>Ochrophyta</taxon>
        <taxon>Bacillariophyta</taxon>
        <taxon>Coscinodiscophyceae</taxon>
        <taxon>Chaetocerotophycidae</taxon>
        <taxon>Chaetocerotales</taxon>
        <taxon>Chaetocerotaceae</taxon>
        <taxon>Chaetoceros</taxon>
    </lineage>
</organism>
<feature type="compositionally biased region" description="Basic and acidic residues" evidence="1">
    <location>
        <begin position="1"/>
        <end position="11"/>
    </location>
</feature>
<keyword evidence="3" id="KW-1185">Reference proteome</keyword>
<gene>
    <name evidence="2" type="ORF">CTEN210_08807</name>
</gene>
<evidence type="ECO:0000313" key="2">
    <source>
        <dbReference type="EMBL" id="GFH52331.1"/>
    </source>
</evidence>
<name>A0AAD3CU72_9STRA</name>
<protein>
    <submittedName>
        <fullName evidence="2">Uncharacterized protein</fullName>
    </submittedName>
</protein>
<feature type="region of interest" description="Disordered" evidence="1">
    <location>
        <begin position="1"/>
        <end position="26"/>
    </location>
</feature>